<dbReference type="GO" id="GO:0016788">
    <property type="term" value="F:hydrolase activity, acting on ester bonds"/>
    <property type="evidence" value="ECO:0007669"/>
    <property type="project" value="UniProtKB-ARBA"/>
</dbReference>
<dbReference type="InterPro" id="IPR036514">
    <property type="entry name" value="SGNH_hydro_sf"/>
</dbReference>
<dbReference type="Gene3D" id="3.40.50.1110">
    <property type="entry name" value="SGNH hydrolase"/>
    <property type="match status" value="1"/>
</dbReference>
<evidence type="ECO:0000259" key="1">
    <source>
        <dbReference type="Pfam" id="PF13472"/>
    </source>
</evidence>
<reference evidence="2 3" key="1">
    <citation type="submission" date="2020-03" db="EMBL/GenBank/DDBJ databases">
        <title>Genomic Encyclopedia of Type Strains, Phase IV (KMG-IV): sequencing the most valuable type-strain genomes for metagenomic binning, comparative biology and taxonomic classification.</title>
        <authorList>
            <person name="Goeker M."/>
        </authorList>
    </citation>
    <scope>NUCLEOTIDE SEQUENCE [LARGE SCALE GENOMIC DNA]</scope>
    <source>
        <strain evidence="2 3">DSM 4733</strain>
    </source>
</reference>
<comment type="caution">
    <text evidence="2">The sequence shown here is derived from an EMBL/GenBank/DDBJ whole genome shotgun (WGS) entry which is preliminary data.</text>
</comment>
<sequence length="230" mass="25745">MRIALATLGKCALALTVFTVIFGGWQWVLARQPLPGASNRQGACVLWFVGSSTMSRWSSLQDDLKPWIAQNRGMGGATMAEINLHIANDQAKRAPQAIVYYAGDNDLAFGRSVDETVGDLREFLAIKSRLFGQTPVFVISLKPSPLRWDQRAQQDRYNMAARTIAGQRPDVTYVDIVPLLLEQGRPGPFYSEDGLHLNDQGYRRWTIALRHALDEKLPHAVLQRCHKEVS</sequence>
<dbReference type="EMBL" id="JAASQV010000003">
    <property type="protein sequence ID" value="NIJ66310.1"/>
    <property type="molecule type" value="Genomic_DNA"/>
</dbReference>
<evidence type="ECO:0000313" key="3">
    <source>
        <dbReference type="Proteomes" id="UP000564677"/>
    </source>
</evidence>
<evidence type="ECO:0000313" key="2">
    <source>
        <dbReference type="EMBL" id="NIJ66310.1"/>
    </source>
</evidence>
<dbReference type="AlphaFoldDB" id="A0A7X5V2G6"/>
<protein>
    <submittedName>
        <fullName evidence="2">Lysophospholipase L1-like esterase</fullName>
    </submittedName>
</protein>
<accession>A0A7X5V2G6</accession>
<proteinExistence type="predicted"/>
<organism evidence="2 3">
    <name type="scientific">Sphingomonas leidyi</name>
    <dbReference type="NCBI Taxonomy" id="68569"/>
    <lineage>
        <taxon>Bacteria</taxon>
        <taxon>Pseudomonadati</taxon>
        <taxon>Pseudomonadota</taxon>
        <taxon>Alphaproteobacteria</taxon>
        <taxon>Sphingomonadales</taxon>
        <taxon>Sphingomonadaceae</taxon>
        <taxon>Sphingomonas</taxon>
    </lineage>
</organism>
<dbReference type="SUPFAM" id="SSF52266">
    <property type="entry name" value="SGNH hydrolase"/>
    <property type="match status" value="1"/>
</dbReference>
<name>A0A7X5V2G6_9SPHN</name>
<dbReference type="Pfam" id="PF13472">
    <property type="entry name" value="Lipase_GDSL_2"/>
    <property type="match status" value="1"/>
</dbReference>
<feature type="domain" description="SGNH hydrolase-type esterase" evidence="1">
    <location>
        <begin position="58"/>
        <end position="204"/>
    </location>
</feature>
<dbReference type="InterPro" id="IPR013830">
    <property type="entry name" value="SGNH_hydro"/>
</dbReference>
<gene>
    <name evidence="2" type="ORF">FHR20_003283</name>
</gene>
<dbReference type="Proteomes" id="UP000564677">
    <property type="component" value="Unassembled WGS sequence"/>
</dbReference>
<keyword evidence="3" id="KW-1185">Reference proteome</keyword>